<feature type="transmembrane region" description="Helical" evidence="1">
    <location>
        <begin position="37"/>
        <end position="57"/>
    </location>
</feature>
<evidence type="ECO:0000313" key="2">
    <source>
        <dbReference type="EMBL" id="EGC16923.1"/>
    </source>
</evidence>
<dbReference type="STRING" id="888741.HMPREF9098_1726"/>
<evidence type="ECO:0000256" key="1">
    <source>
        <dbReference type="SAM" id="Phobius"/>
    </source>
</evidence>
<keyword evidence="3" id="KW-1185">Reference proteome</keyword>
<keyword evidence="1" id="KW-0812">Transmembrane</keyword>
<keyword evidence="1" id="KW-1133">Transmembrane helix</keyword>
<dbReference type="PIRSF" id="PIRSF019883">
    <property type="entry name" value="UCP019883"/>
    <property type="match status" value="1"/>
</dbReference>
<dbReference type="RefSeq" id="WP_003783573.1">
    <property type="nucleotide sequence ID" value="NZ_GL870929.1"/>
</dbReference>
<proteinExistence type="predicted"/>
<comment type="caution">
    <text evidence="2">The sequence shown here is derived from an EMBL/GenBank/DDBJ whole genome shotgun (WGS) entry which is preliminary data.</text>
</comment>
<evidence type="ECO:0008006" key="4">
    <source>
        <dbReference type="Google" id="ProtNLM"/>
    </source>
</evidence>
<dbReference type="AlphaFoldDB" id="F0F0U1"/>
<protein>
    <recommendedName>
        <fullName evidence="4">DUF2818 family protein</fullName>
    </recommendedName>
</protein>
<evidence type="ECO:0000313" key="3">
    <source>
        <dbReference type="Proteomes" id="UP000004088"/>
    </source>
</evidence>
<dbReference type="HOGENOM" id="CLU_159301_0_0_4"/>
<feature type="transmembrane region" description="Helical" evidence="1">
    <location>
        <begin position="69"/>
        <end position="92"/>
    </location>
</feature>
<name>F0F0U1_9NEIS</name>
<gene>
    <name evidence="2" type="ORF">HMPREF9098_1726</name>
</gene>
<reference evidence="2 3" key="1">
    <citation type="submission" date="2011-01" db="EMBL/GenBank/DDBJ databases">
        <authorList>
            <person name="Muzny D."/>
            <person name="Qin X."/>
            <person name="Deng J."/>
            <person name="Jiang H."/>
            <person name="Liu Y."/>
            <person name="Qu J."/>
            <person name="Song X.-Z."/>
            <person name="Zhang L."/>
            <person name="Thornton R."/>
            <person name="Coyle M."/>
            <person name="Francisco L."/>
            <person name="Jackson L."/>
            <person name="Javaid M."/>
            <person name="Korchina V."/>
            <person name="Kovar C."/>
            <person name="Mata R."/>
            <person name="Mathew T."/>
            <person name="Ngo R."/>
            <person name="Nguyen L."/>
            <person name="Nguyen N."/>
            <person name="Okwuonu G."/>
            <person name="Ongeri F."/>
            <person name="Pham C."/>
            <person name="Simmons D."/>
            <person name="Wilczek-Boney K."/>
            <person name="Hale W."/>
            <person name="Jakkamsetti A."/>
            <person name="Pham P."/>
            <person name="Ruth R."/>
            <person name="San Lucas F."/>
            <person name="Warren J."/>
            <person name="Zhang J."/>
            <person name="Zhao Z."/>
            <person name="Zhou C."/>
            <person name="Zhu D."/>
            <person name="Lee S."/>
            <person name="Bess C."/>
            <person name="Blankenburg K."/>
            <person name="Forbes L."/>
            <person name="Fu Q."/>
            <person name="Gubbala S."/>
            <person name="Hirani K."/>
            <person name="Jayaseelan J.C."/>
            <person name="Lara F."/>
            <person name="Munidasa M."/>
            <person name="Palculict T."/>
            <person name="Patil S."/>
            <person name="Pu L.-L."/>
            <person name="Saada N."/>
            <person name="Tang L."/>
            <person name="Weissenberger G."/>
            <person name="Zhu Y."/>
            <person name="Hemphill L."/>
            <person name="Shang Y."/>
            <person name="Youmans B."/>
            <person name="Ayvaz T."/>
            <person name="Ross M."/>
            <person name="Santibanez J."/>
            <person name="Aqrawi P."/>
            <person name="Gross S."/>
            <person name="Joshi V."/>
            <person name="Fowler G."/>
            <person name="Nazareth L."/>
            <person name="Reid J."/>
            <person name="Worley K."/>
            <person name="Petrosino J."/>
            <person name="Highlander S."/>
            <person name="Gibbs R."/>
        </authorList>
    </citation>
    <scope>NUCLEOTIDE SEQUENCE [LARGE SCALE GENOMIC DNA]</scope>
    <source>
        <strain evidence="2 3">ATCC 33394</strain>
    </source>
</reference>
<dbReference type="InterPro" id="IPR016768">
    <property type="entry name" value="UCP019883"/>
</dbReference>
<sequence length="99" mass="11439">MTASMYILLALTLLFANLPFLTQRVLGFLPVARKHFGYHLIELAIGFALTAVFAYILESRSGSVHEQGWAFYVVAVCLYLVFAFPAFVWRYFWHSRNKE</sequence>
<dbReference type="Pfam" id="PF10993">
    <property type="entry name" value="DUF2818"/>
    <property type="match status" value="1"/>
</dbReference>
<accession>F0F0U1</accession>
<dbReference type="Proteomes" id="UP000004088">
    <property type="component" value="Unassembled WGS sequence"/>
</dbReference>
<organism evidence="2 3">
    <name type="scientific">Kingella denitrificans ATCC 33394</name>
    <dbReference type="NCBI Taxonomy" id="888741"/>
    <lineage>
        <taxon>Bacteria</taxon>
        <taxon>Pseudomonadati</taxon>
        <taxon>Pseudomonadota</taxon>
        <taxon>Betaproteobacteria</taxon>
        <taxon>Neisseriales</taxon>
        <taxon>Neisseriaceae</taxon>
        <taxon>Kingella</taxon>
    </lineage>
</organism>
<keyword evidence="1" id="KW-0472">Membrane</keyword>
<dbReference type="EMBL" id="AEWV01000030">
    <property type="protein sequence ID" value="EGC16923.1"/>
    <property type="molecule type" value="Genomic_DNA"/>
</dbReference>